<keyword evidence="2" id="KW-1185">Reference proteome</keyword>
<dbReference type="Proteomes" id="UP000789405">
    <property type="component" value="Unassembled WGS sequence"/>
</dbReference>
<comment type="caution">
    <text evidence="1">The sequence shown here is derived from an EMBL/GenBank/DDBJ whole genome shotgun (WGS) entry which is preliminary data.</text>
</comment>
<gene>
    <name evidence="1" type="ORF">DERYTH_LOCUS23159</name>
</gene>
<reference evidence="1" key="1">
    <citation type="submission" date="2021-06" db="EMBL/GenBank/DDBJ databases">
        <authorList>
            <person name="Kallberg Y."/>
            <person name="Tangrot J."/>
            <person name="Rosling A."/>
        </authorList>
    </citation>
    <scope>NUCLEOTIDE SEQUENCE</scope>
    <source>
        <strain evidence="1">MA453B</strain>
    </source>
</reference>
<dbReference type="AlphaFoldDB" id="A0A9N9P3J6"/>
<evidence type="ECO:0000313" key="1">
    <source>
        <dbReference type="EMBL" id="CAG8799922.1"/>
    </source>
</evidence>
<protein>
    <submittedName>
        <fullName evidence="1">27735_t:CDS:1</fullName>
    </submittedName>
</protein>
<sequence>MSLRQKEEGDLNWRMDIHCCFCKRATKLKDLLPFNINNKCAKPMLVKRTKTNSPEIKKNVYANRPTYNLGRSFITKEENQREYEETARSKHCTPICQYFDYKKLKDEEIHIFNVNTTMIHDRKYCSHGAVKYDEAGIEYSICTCYRETSKYCAEYKHATNPCKCKPEVFWEIRFFAGKKCRWVQCEHHLEYMHCEHLYCWKHKQYIFNKYTKCLKCKDELGITGNEYWEKLVINIIEFKKKMKLIGGHKRVVFEETKEEKELREQQEKEFKEKQELQK</sequence>
<evidence type="ECO:0000313" key="2">
    <source>
        <dbReference type="Proteomes" id="UP000789405"/>
    </source>
</evidence>
<organism evidence="1 2">
    <name type="scientific">Dentiscutata erythropus</name>
    <dbReference type="NCBI Taxonomy" id="1348616"/>
    <lineage>
        <taxon>Eukaryota</taxon>
        <taxon>Fungi</taxon>
        <taxon>Fungi incertae sedis</taxon>
        <taxon>Mucoromycota</taxon>
        <taxon>Glomeromycotina</taxon>
        <taxon>Glomeromycetes</taxon>
        <taxon>Diversisporales</taxon>
        <taxon>Gigasporaceae</taxon>
        <taxon>Dentiscutata</taxon>
    </lineage>
</organism>
<accession>A0A9N9P3J6</accession>
<dbReference type="EMBL" id="CAJVPY010034370">
    <property type="protein sequence ID" value="CAG8799922.1"/>
    <property type="molecule type" value="Genomic_DNA"/>
</dbReference>
<proteinExistence type="predicted"/>
<name>A0A9N9P3J6_9GLOM</name>